<dbReference type="InterPro" id="IPR028082">
    <property type="entry name" value="Peripla_BP_I"/>
</dbReference>
<gene>
    <name evidence="2" type="ORF">SAMN02910377_02079</name>
</gene>
<protein>
    <submittedName>
        <fullName evidence="2">Putative ABC transport system substrate-binding protein</fullName>
    </submittedName>
</protein>
<dbReference type="Gene3D" id="3.40.50.2300">
    <property type="match status" value="2"/>
</dbReference>
<accession>A0A1H7KN92</accession>
<dbReference type="EMBL" id="FNZX01000013">
    <property type="protein sequence ID" value="SEK88004.1"/>
    <property type="molecule type" value="Genomic_DNA"/>
</dbReference>
<dbReference type="SUPFAM" id="SSF53822">
    <property type="entry name" value="Periplasmic binding protein-like I"/>
    <property type="match status" value="1"/>
</dbReference>
<feature type="chain" id="PRO_5038676287" evidence="1">
    <location>
        <begin position="27"/>
        <end position="345"/>
    </location>
</feature>
<reference evidence="3" key="1">
    <citation type="submission" date="2016-10" db="EMBL/GenBank/DDBJ databases">
        <authorList>
            <person name="Varghese N."/>
        </authorList>
    </citation>
    <scope>NUCLEOTIDE SEQUENCE [LARGE SCALE GENOMIC DNA]</scope>
    <source>
        <strain evidence="3">ACV-9</strain>
    </source>
</reference>
<evidence type="ECO:0000313" key="3">
    <source>
        <dbReference type="Proteomes" id="UP000182321"/>
    </source>
</evidence>
<evidence type="ECO:0000313" key="2">
    <source>
        <dbReference type="EMBL" id="SEK88004.1"/>
    </source>
</evidence>
<keyword evidence="3" id="KW-1185">Reference proteome</keyword>
<dbReference type="Proteomes" id="UP000182321">
    <property type="component" value="Unassembled WGS sequence"/>
</dbReference>
<dbReference type="AlphaFoldDB" id="A0A1H7KN92"/>
<evidence type="ECO:0000256" key="1">
    <source>
        <dbReference type="SAM" id="SignalP"/>
    </source>
</evidence>
<dbReference type="RefSeq" id="WP_074791621.1">
    <property type="nucleotide sequence ID" value="NZ_FNZX01000013.1"/>
</dbReference>
<dbReference type="CDD" id="cd06325">
    <property type="entry name" value="PBP1_ABC_unchar_transporter"/>
    <property type="match status" value="1"/>
</dbReference>
<proteinExistence type="predicted"/>
<dbReference type="PANTHER" id="PTHR35271:SF1">
    <property type="entry name" value="ABC TRANSPORTER, SUBSTRATE-BINDING LIPOPROTEIN"/>
    <property type="match status" value="1"/>
</dbReference>
<dbReference type="PROSITE" id="PS51257">
    <property type="entry name" value="PROKAR_LIPOPROTEIN"/>
    <property type="match status" value="1"/>
</dbReference>
<keyword evidence="1" id="KW-0732">Signal</keyword>
<sequence length="345" mass="36263">MKKKIIASVLASVMVLSMVGCGTDAAAQKEAETATTTETTEETTTDANQTYNVGVIQLVQHPALDTATEGFSDALKEKLGDQVEINVQNASGDTATCATIANSFVSDNVDLIMANATPAMQASSTATNSIPIVATSITDYGTALGIKDWEGTTGINVTGTSDLAPLDGQAEMLNELFPDAKEVGIIYCSGEDNSLYQANQITTYLEDYGYNVTAYTFSDSADVATVVQTACGESDVLYVPTDNVAASCAETINNVALTAGVPIIAGEEGICKGCGIATLSISYYDIGYAAGLMAYEILVNGQDPATYEIQYATEFTKEYNPVIAEALGIELPDDYVAIEMEEEAE</sequence>
<dbReference type="Pfam" id="PF04392">
    <property type="entry name" value="ABC_sub_bind"/>
    <property type="match status" value="1"/>
</dbReference>
<organism evidence="2 3">
    <name type="scientific">Pseudobutyrivibrio ruminis</name>
    <dbReference type="NCBI Taxonomy" id="46206"/>
    <lineage>
        <taxon>Bacteria</taxon>
        <taxon>Bacillati</taxon>
        <taxon>Bacillota</taxon>
        <taxon>Clostridia</taxon>
        <taxon>Lachnospirales</taxon>
        <taxon>Lachnospiraceae</taxon>
        <taxon>Pseudobutyrivibrio</taxon>
    </lineage>
</organism>
<name>A0A1H7KN92_9FIRM</name>
<feature type="signal peptide" evidence="1">
    <location>
        <begin position="1"/>
        <end position="26"/>
    </location>
</feature>
<dbReference type="InterPro" id="IPR007487">
    <property type="entry name" value="ABC_transpt-TYRBP-like"/>
</dbReference>
<dbReference type="PANTHER" id="PTHR35271">
    <property type="entry name" value="ABC TRANSPORTER, SUBSTRATE-BINDING LIPOPROTEIN-RELATED"/>
    <property type="match status" value="1"/>
</dbReference>